<feature type="chain" id="PRO_5045762423" evidence="2">
    <location>
        <begin position="27"/>
        <end position="74"/>
    </location>
</feature>
<dbReference type="EMBL" id="JAUOTP010000002">
    <property type="protein sequence ID" value="MDO6413819.1"/>
    <property type="molecule type" value="Genomic_DNA"/>
</dbReference>
<keyword evidence="2" id="KW-0732">Signal</keyword>
<gene>
    <name evidence="3" type="ORF">Q4F19_05450</name>
</gene>
<feature type="signal peptide" evidence="2">
    <location>
        <begin position="1"/>
        <end position="26"/>
    </location>
</feature>
<evidence type="ECO:0000313" key="3">
    <source>
        <dbReference type="EMBL" id="MDO6413819.1"/>
    </source>
</evidence>
<reference evidence="3" key="1">
    <citation type="submission" date="2023-07" db="EMBL/GenBank/DDBJ databases">
        <authorList>
            <person name="Kim M."/>
        </authorList>
    </citation>
    <scope>NUCLEOTIDE SEQUENCE</scope>
    <source>
        <strain evidence="3">BIUV-7</strain>
    </source>
</reference>
<feature type="region of interest" description="Disordered" evidence="1">
    <location>
        <begin position="26"/>
        <end position="54"/>
    </location>
</feature>
<name>A0ABT8Y7V9_9SPHN</name>
<evidence type="ECO:0000256" key="2">
    <source>
        <dbReference type="SAM" id="SignalP"/>
    </source>
</evidence>
<protein>
    <submittedName>
        <fullName evidence="3">Uncharacterized protein</fullName>
    </submittedName>
</protein>
<organism evidence="3 4">
    <name type="scientific">Sphingomonas natans</name>
    <dbReference type="NCBI Taxonomy" id="3063330"/>
    <lineage>
        <taxon>Bacteria</taxon>
        <taxon>Pseudomonadati</taxon>
        <taxon>Pseudomonadota</taxon>
        <taxon>Alphaproteobacteria</taxon>
        <taxon>Sphingomonadales</taxon>
        <taxon>Sphingomonadaceae</taxon>
        <taxon>Sphingomonas</taxon>
    </lineage>
</organism>
<sequence>MSIKAFFAAAGLVVATAAIVPAAVSAQGMHRDDHRGPGGPMVRHDNRRDMRHNMRRRPVCRVTWVHHRKVRRCR</sequence>
<keyword evidence="4" id="KW-1185">Reference proteome</keyword>
<accession>A0ABT8Y7V9</accession>
<dbReference type="Proteomes" id="UP001169764">
    <property type="component" value="Unassembled WGS sequence"/>
</dbReference>
<feature type="compositionally biased region" description="Basic and acidic residues" evidence="1">
    <location>
        <begin position="29"/>
        <end position="52"/>
    </location>
</feature>
<comment type="caution">
    <text evidence="3">The sequence shown here is derived from an EMBL/GenBank/DDBJ whole genome shotgun (WGS) entry which is preliminary data.</text>
</comment>
<evidence type="ECO:0000256" key="1">
    <source>
        <dbReference type="SAM" id="MobiDB-lite"/>
    </source>
</evidence>
<dbReference type="RefSeq" id="WP_303540541.1">
    <property type="nucleotide sequence ID" value="NZ_JAUOTP010000002.1"/>
</dbReference>
<proteinExistence type="predicted"/>
<evidence type="ECO:0000313" key="4">
    <source>
        <dbReference type="Proteomes" id="UP001169764"/>
    </source>
</evidence>